<dbReference type="RefSeq" id="WP_301552489.1">
    <property type="nucleotide sequence ID" value="NZ_JAQRMZ010000008.1"/>
</dbReference>
<comment type="caution">
    <text evidence="6">The sequence shown here is derived from an EMBL/GenBank/DDBJ whole genome shotgun (WGS) entry which is preliminary data.</text>
</comment>
<keyword evidence="4" id="KW-0804">Transcription</keyword>
<name>A0ABU0K4P9_9BACL</name>
<evidence type="ECO:0000256" key="4">
    <source>
        <dbReference type="ARBA" id="ARBA00023163"/>
    </source>
</evidence>
<dbReference type="SUPFAM" id="SSF46955">
    <property type="entry name" value="Putative DNA-binding domain"/>
    <property type="match status" value="1"/>
</dbReference>
<sequence>MTKQVKEVAELTGVSVRTLHYYDEIDLLTPKTTEAGYRLYSASDLEKLQQILFFKALDIPLKKIKDILEHPEFNRIEALEYQKAILLEKQQRIMSMISTIDKSIQHAKGEINMTDKEKFEGFDFTQNPFEEEARKRYGDEAVDRSSKQLAKLNKDENKELSQTFNDLYKKLASLRHGPSTSKEAQEAIHEWYEYLNANFGYTYTLDAFKNLGQMYVDDERFTKNIDQFGDGLAKFMKQAMATYADSRK</sequence>
<organism evidence="6 7">
    <name type="scientific">Guptibacillus hwajinpoensis</name>
    <dbReference type="NCBI Taxonomy" id="208199"/>
    <lineage>
        <taxon>Bacteria</taxon>
        <taxon>Bacillati</taxon>
        <taxon>Bacillota</taxon>
        <taxon>Bacilli</taxon>
        <taxon>Bacillales</taxon>
        <taxon>Guptibacillaceae</taxon>
        <taxon>Guptibacillus</taxon>
    </lineage>
</organism>
<accession>A0ABU0K4P9</accession>
<evidence type="ECO:0000259" key="5">
    <source>
        <dbReference type="PROSITE" id="PS50937"/>
    </source>
</evidence>
<dbReference type="Gene3D" id="1.10.1660.10">
    <property type="match status" value="1"/>
</dbReference>
<protein>
    <submittedName>
        <fullName evidence="6">DNA-binding transcriptional MerR regulator</fullName>
    </submittedName>
</protein>
<dbReference type="InterPro" id="IPR000551">
    <property type="entry name" value="MerR-type_HTH_dom"/>
</dbReference>
<dbReference type="PROSITE" id="PS50937">
    <property type="entry name" value="HTH_MERR_2"/>
    <property type="match status" value="1"/>
</dbReference>
<dbReference type="EMBL" id="JAUSWM010000004">
    <property type="protein sequence ID" value="MDQ0483655.1"/>
    <property type="molecule type" value="Genomic_DNA"/>
</dbReference>
<feature type="domain" description="HTH merR-type" evidence="5">
    <location>
        <begin position="1"/>
        <end position="70"/>
    </location>
</feature>
<reference evidence="6" key="1">
    <citation type="submission" date="2023-07" db="EMBL/GenBank/DDBJ databases">
        <title>Genomic Encyclopedia of Type Strains, Phase IV (KMG-IV): sequencing the most valuable type-strain genomes for metagenomic binning, comparative biology and taxonomic classification.</title>
        <authorList>
            <person name="Goeker M."/>
        </authorList>
    </citation>
    <scope>NUCLEOTIDE SEQUENCE [LARGE SCALE GENOMIC DNA]</scope>
    <source>
        <strain evidence="6">JSM 076093</strain>
    </source>
</reference>
<dbReference type="PANTHER" id="PTHR30204">
    <property type="entry name" value="REDOX-CYCLING DRUG-SENSING TRANSCRIPTIONAL ACTIVATOR SOXR"/>
    <property type="match status" value="1"/>
</dbReference>
<dbReference type="InterPro" id="IPR012925">
    <property type="entry name" value="TipAS_dom"/>
</dbReference>
<dbReference type="Proteomes" id="UP001226720">
    <property type="component" value="Unassembled WGS sequence"/>
</dbReference>
<dbReference type="InterPro" id="IPR009061">
    <property type="entry name" value="DNA-bd_dom_put_sf"/>
</dbReference>
<dbReference type="PANTHER" id="PTHR30204:SF90">
    <property type="entry name" value="HTH-TYPE TRANSCRIPTIONAL ACTIVATOR MTA"/>
    <property type="match status" value="1"/>
</dbReference>
<dbReference type="SUPFAM" id="SSF89082">
    <property type="entry name" value="Antibiotic binding domain of TipA-like multidrug resistance regulators"/>
    <property type="match status" value="1"/>
</dbReference>
<keyword evidence="3" id="KW-0010">Activator</keyword>
<dbReference type="Pfam" id="PF07739">
    <property type="entry name" value="TipAS"/>
    <property type="match status" value="1"/>
</dbReference>
<keyword evidence="1" id="KW-0805">Transcription regulation</keyword>
<dbReference type="Gene3D" id="1.10.490.50">
    <property type="entry name" value="Antibiotic binding domain of TipA-like multidrug resistance regulators"/>
    <property type="match status" value="1"/>
</dbReference>
<dbReference type="Pfam" id="PF13411">
    <property type="entry name" value="MerR_1"/>
    <property type="match status" value="1"/>
</dbReference>
<keyword evidence="7" id="KW-1185">Reference proteome</keyword>
<keyword evidence="2 6" id="KW-0238">DNA-binding</keyword>
<dbReference type="CDD" id="cd01106">
    <property type="entry name" value="HTH_TipAL-Mta"/>
    <property type="match status" value="1"/>
</dbReference>
<evidence type="ECO:0000256" key="1">
    <source>
        <dbReference type="ARBA" id="ARBA00023015"/>
    </source>
</evidence>
<evidence type="ECO:0000256" key="3">
    <source>
        <dbReference type="ARBA" id="ARBA00023159"/>
    </source>
</evidence>
<dbReference type="InterPro" id="IPR036244">
    <property type="entry name" value="TipA-like_antibiotic-bd"/>
</dbReference>
<dbReference type="GeneID" id="301328137"/>
<evidence type="ECO:0000256" key="2">
    <source>
        <dbReference type="ARBA" id="ARBA00023125"/>
    </source>
</evidence>
<evidence type="ECO:0000313" key="7">
    <source>
        <dbReference type="Proteomes" id="UP001226720"/>
    </source>
</evidence>
<dbReference type="SMART" id="SM00422">
    <property type="entry name" value="HTH_MERR"/>
    <property type="match status" value="1"/>
</dbReference>
<gene>
    <name evidence="6" type="ORF">QO000_002637</name>
</gene>
<evidence type="ECO:0000313" key="6">
    <source>
        <dbReference type="EMBL" id="MDQ0483655.1"/>
    </source>
</evidence>
<proteinExistence type="predicted"/>
<dbReference type="InterPro" id="IPR047057">
    <property type="entry name" value="MerR_fam"/>
</dbReference>
<dbReference type="GO" id="GO:0003677">
    <property type="term" value="F:DNA binding"/>
    <property type="evidence" value="ECO:0007669"/>
    <property type="project" value="UniProtKB-KW"/>
</dbReference>